<dbReference type="InterPro" id="IPR025209">
    <property type="entry name" value="DUF4209"/>
</dbReference>
<feature type="domain" description="DUF4209" evidence="1">
    <location>
        <begin position="109"/>
        <end position="143"/>
    </location>
</feature>
<dbReference type="InterPro" id="IPR039635">
    <property type="entry name" value="ERMARD"/>
</dbReference>
<dbReference type="PANTHER" id="PTHR31701">
    <property type="entry name" value="ENDOPLASMIC RETICULUM MEMBRANE-ASSOCIATED RNA DEGRADATION PROTEIN"/>
    <property type="match status" value="1"/>
</dbReference>
<evidence type="ECO:0000259" key="1">
    <source>
        <dbReference type="Pfam" id="PF13910"/>
    </source>
</evidence>
<dbReference type="OrthoDB" id="49386at2759"/>
<protein>
    <submittedName>
        <fullName evidence="2">Putative endoplasmic reticulum membrane-associated RNA degradation protein isoform X3</fullName>
    </submittedName>
</protein>
<keyword evidence="3" id="KW-1185">Reference proteome</keyword>
<dbReference type="Proteomes" id="UP000230750">
    <property type="component" value="Unassembled WGS sequence"/>
</dbReference>
<comment type="caution">
    <text evidence="2">The sequence shown here is derived from an EMBL/GenBank/DDBJ whole genome shotgun (WGS) entry which is preliminary data.</text>
</comment>
<dbReference type="AlphaFoldDB" id="A0A2G8KWV4"/>
<dbReference type="STRING" id="307972.A0A2G8KWV4"/>
<gene>
    <name evidence="2" type="ORF">BSL78_10586</name>
</gene>
<sequence>MEDGTASGTSPDLESSLSPNVYHLVCSWQIEKDFEQHVTKIAPFAKVVHDKVMNKNRGVVKARLKHLFQWTTDSENGTMPINSGHLSALNNCNFGKISRKSLLPSDTDGPPTSLNLRNLLWHGFVKPGEIPERYAMFLLVLVGSLGQVLRDKDLDTRLNIVRPFADVSPQVSTLDAKFPDLNLLSEDVSCLFNELPIIQQESNIMWFKALENFQEERYSWSAALIIQLLESILRQVFAKSNGCPERVLTAESSTLFTTFDEILTGTLPDGSENKVRHVIGDGILEMLLDLLVYPNGPRFRDRLSHGELDFHSINPILVLILIHIIITLSDKLSDQEKFKKNVFYSKSGRLLCSYKSLFHPIPMLRDDYIRLCTTLDSWVGLPGPTNDELLANGLSNDTSGQFYDEVKNIFADKPMDSLAGEIIRFLEPFSDTHSHLNSCKKLKIETIFRARSELQLVTVLHQIVSQCAKVNENIQAISRRRFDQWEERQLRSRQRVNYLRFIVRIEYLMI</sequence>
<proteinExistence type="predicted"/>
<organism evidence="2 3">
    <name type="scientific">Stichopus japonicus</name>
    <name type="common">Sea cucumber</name>
    <dbReference type="NCBI Taxonomy" id="307972"/>
    <lineage>
        <taxon>Eukaryota</taxon>
        <taxon>Metazoa</taxon>
        <taxon>Echinodermata</taxon>
        <taxon>Eleutherozoa</taxon>
        <taxon>Echinozoa</taxon>
        <taxon>Holothuroidea</taxon>
        <taxon>Aspidochirotacea</taxon>
        <taxon>Aspidochirotida</taxon>
        <taxon>Stichopodidae</taxon>
        <taxon>Apostichopus</taxon>
    </lineage>
</organism>
<evidence type="ECO:0000313" key="2">
    <source>
        <dbReference type="EMBL" id="PIK52488.1"/>
    </source>
</evidence>
<accession>A0A2G8KWV4</accession>
<dbReference type="Pfam" id="PF13910">
    <property type="entry name" value="DUF4209"/>
    <property type="match status" value="1"/>
</dbReference>
<dbReference type="EMBL" id="MRZV01000326">
    <property type="protein sequence ID" value="PIK52488.1"/>
    <property type="molecule type" value="Genomic_DNA"/>
</dbReference>
<evidence type="ECO:0000313" key="3">
    <source>
        <dbReference type="Proteomes" id="UP000230750"/>
    </source>
</evidence>
<name>A0A2G8KWV4_STIJA</name>
<dbReference type="PANTHER" id="PTHR31701:SF2">
    <property type="entry name" value="ENDOPLASMIC RETICULUM MEMBRANE-ASSOCIATED RNA DEGRADATION PROTEIN"/>
    <property type="match status" value="1"/>
</dbReference>
<reference evidence="2 3" key="1">
    <citation type="journal article" date="2017" name="PLoS Biol.">
        <title>The sea cucumber genome provides insights into morphological evolution and visceral regeneration.</title>
        <authorList>
            <person name="Zhang X."/>
            <person name="Sun L."/>
            <person name="Yuan J."/>
            <person name="Sun Y."/>
            <person name="Gao Y."/>
            <person name="Zhang L."/>
            <person name="Li S."/>
            <person name="Dai H."/>
            <person name="Hamel J.F."/>
            <person name="Liu C."/>
            <person name="Yu Y."/>
            <person name="Liu S."/>
            <person name="Lin W."/>
            <person name="Guo K."/>
            <person name="Jin S."/>
            <person name="Xu P."/>
            <person name="Storey K.B."/>
            <person name="Huan P."/>
            <person name="Zhang T."/>
            <person name="Zhou Y."/>
            <person name="Zhang J."/>
            <person name="Lin C."/>
            <person name="Li X."/>
            <person name="Xing L."/>
            <person name="Huo D."/>
            <person name="Sun M."/>
            <person name="Wang L."/>
            <person name="Mercier A."/>
            <person name="Li F."/>
            <person name="Yang H."/>
            <person name="Xiang J."/>
        </authorList>
    </citation>
    <scope>NUCLEOTIDE SEQUENCE [LARGE SCALE GENOMIC DNA]</scope>
    <source>
        <strain evidence="2">Shaxun</strain>
        <tissue evidence="2">Muscle</tissue>
    </source>
</reference>